<dbReference type="Proteomes" id="UP000265520">
    <property type="component" value="Unassembled WGS sequence"/>
</dbReference>
<organism evidence="2 3">
    <name type="scientific">Trifolium medium</name>
    <dbReference type="NCBI Taxonomy" id="97028"/>
    <lineage>
        <taxon>Eukaryota</taxon>
        <taxon>Viridiplantae</taxon>
        <taxon>Streptophyta</taxon>
        <taxon>Embryophyta</taxon>
        <taxon>Tracheophyta</taxon>
        <taxon>Spermatophyta</taxon>
        <taxon>Magnoliopsida</taxon>
        <taxon>eudicotyledons</taxon>
        <taxon>Gunneridae</taxon>
        <taxon>Pentapetalae</taxon>
        <taxon>rosids</taxon>
        <taxon>fabids</taxon>
        <taxon>Fabales</taxon>
        <taxon>Fabaceae</taxon>
        <taxon>Papilionoideae</taxon>
        <taxon>50 kb inversion clade</taxon>
        <taxon>NPAAA clade</taxon>
        <taxon>Hologalegina</taxon>
        <taxon>IRL clade</taxon>
        <taxon>Trifolieae</taxon>
        <taxon>Trifolium</taxon>
    </lineage>
</organism>
<evidence type="ECO:0000256" key="1">
    <source>
        <dbReference type="SAM" id="MobiDB-lite"/>
    </source>
</evidence>
<evidence type="ECO:0000313" key="3">
    <source>
        <dbReference type="Proteomes" id="UP000265520"/>
    </source>
</evidence>
<comment type="caution">
    <text evidence="2">The sequence shown here is derived from an EMBL/GenBank/DDBJ whole genome shotgun (WGS) entry which is preliminary data.</text>
</comment>
<evidence type="ECO:0000313" key="2">
    <source>
        <dbReference type="EMBL" id="MCI45405.1"/>
    </source>
</evidence>
<keyword evidence="3" id="KW-1185">Reference proteome</keyword>
<feature type="non-terminal residue" evidence="2">
    <location>
        <position position="1"/>
    </location>
</feature>
<proteinExistence type="predicted"/>
<sequence length="59" mass="6525">VGKEDGVKADPKASDAKPEAKSDEGIEEDIMTDPEYNEPIWENEPIIDDFSVVVQCPMC</sequence>
<name>A0A392SBZ8_9FABA</name>
<protein>
    <submittedName>
        <fullName evidence="2">Uncharacterized protein</fullName>
    </submittedName>
</protein>
<feature type="compositionally biased region" description="Basic and acidic residues" evidence="1">
    <location>
        <begin position="1"/>
        <end position="24"/>
    </location>
</feature>
<feature type="region of interest" description="Disordered" evidence="1">
    <location>
        <begin position="1"/>
        <end position="32"/>
    </location>
</feature>
<dbReference type="AlphaFoldDB" id="A0A392SBZ8"/>
<reference evidence="2 3" key="1">
    <citation type="journal article" date="2018" name="Front. Plant Sci.">
        <title>Red Clover (Trifolium pratense) and Zigzag Clover (T. medium) - A Picture of Genomic Similarities and Differences.</title>
        <authorList>
            <person name="Dluhosova J."/>
            <person name="Istvanek J."/>
            <person name="Nedelnik J."/>
            <person name="Repkova J."/>
        </authorList>
    </citation>
    <scope>NUCLEOTIDE SEQUENCE [LARGE SCALE GENOMIC DNA]</scope>
    <source>
        <strain evidence="3">cv. 10/8</strain>
        <tissue evidence="2">Leaf</tissue>
    </source>
</reference>
<accession>A0A392SBZ8</accession>
<dbReference type="EMBL" id="LXQA010343818">
    <property type="protein sequence ID" value="MCI45405.1"/>
    <property type="molecule type" value="Genomic_DNA"/>
</dbReference>